<gene>
    <name evidence="1" type="ORF">RIB2604_02110580</name>
</gene>
<name>A0A146FNZ6_ASPKA</name>
<comment type="caution">
    <text evidence="1">The sequence shown here is derived from an EMBL/GenBank/DDBJ whole genome shotgun (WGS) entry which is preliminary data.</text>
</comment>
<dbReference type="AlphaFoldDB" id="A0A146FNZ6"/>
<evidence type="ECO:0000313" key="2">
    <source>
        <dbReference type="Proteomes" id="UP000075230"/>
    </source>
</evidence>
<reference evidence="2" key="2">
    <citation type="submission" date="2016-02" db="EMBL/GenBank/DDBJ databases">
        <title>Genome sequencing of Aspergillus luchuensis NBRC 4314.</title>
        <authorList>
            <person name="Yamada O."/>
        </authorList>
    </citation>
    <scope>NUCLEOTIDE SEQUENCE [LARGE SCALE GENOMIC DNA]</scope>
    <source>
        <strain evidence="2">RIB 2604</strain>
    </source>
</reference>
<dbReference type="Proteomes" id="UP000075230">
    <property type="component" value="Unassembled WGS sequence"/>
</dbReference>
<proteinExistence type="predicted"/>
<sequence>MQVLPPFAASGRNSSSVAQVSFKLFESLEHLLDLRQLEYVTQF</sequence>
<organism evidence="1 2">
    <name type="scientific">Aspergillus kawachii</name>
    <name type="common">White koji mold</name>
    <name type="synonym">Aspergillus awamori var. kawachi</name>
    <dbReference type="NCBI Taxonomy" id="1069201"/>
    <lineage>
        <taxon>Eukaryota</taxon>
        <taxon>Fungi</taxon>
        <taxon>Dikarya</taxon>
        <taxon>Ascomycota</taxon>
        <taxon>Pezizomycotina</taxon>
        <taxon>Eurotiomycetes</taxon>
        <taxon>Eurotiomycetidae</taxon>
        <taxon>Eurotiales</taxon>
        <taxon>Aspergillaceae</taxon>
        <taxon>Aspergillus</taxon>
        <taxon>Aspergillus subgen. Circumdati</taxon>
    </lineage>
</organism>
<protein>
    <submittedName>
        <fullName evidence="1">Acyl-CoA thioesterase II</fullName>
    </submittedName>
</protein>
<dbReference type="EMBL" id="BCWF01000021">
    <property type="protein sequence ID" value="GAT27368.1"/>
    <property type="molecule type" value="Genomic_DNA"/>
</dbReference>
<accession>A0A146FNZ6</accession>
<evidence type="ECO:0000313" key="1">
    <source>
        <dbReference type="EMBL" id="GAT27368.1"/>
    </source>
</evidence>
<reference evidence="1 2" key="1">
    <citation type="journal article" date="2016" name="DNA Res.">
        <title>Genome sequence of Aspergillus luchuensis NBRC 4314.</title>
        <authorList>
            <person name="Yamada O."/>
            <person name="Machida M."/>
            <person name="Hosoyama A."/>
            <person name="Goto M."/>
            <person name="Takahashi T."/>
            <person name="Futagami T."/>
            <person name="Yamagata Y."/>
            <person name="Takeuchi M."/>
            <person name="Kobayashi T."/>
            <person name="Koike H."/>
            <person name="Abe K."/>
            <person name="Asai K."/>
            <person name="Arita M."/>
            <person name="Fujita N."/>
            <person name="Fukuda K."/>
            <person name="Higa K."/>
            <person name="Horikawa H."/>
            <person name="Ishikawa T."/>
            <person name="Jinno K."/>
            <person name="Kato Y."/>
            <person name="Kirimura K."/>
            <person name="Mizutani O."/>
            <person name="Nakasone K."/>
            <person name="Sano M."/>
            <person name="Shiraishi Y."/>
            <person name="Tsukahara M."/>
            <person name="Gomi K."/>
        </authorList>
    </citation>
    <scope>NUCLEOTIDE SEQUENCE [LARGE SCALE GENOMIC DNA]</scope>
    <source>
        <strain evidence="1 2">RIB 2604</strain>
    </source>
</reference>